<evidence type="ECO:0000256" key="2">
    <source>
        <dbReference type="SAM" id="MobiDB-lite"/>
    </source>
</evidence>
<feature type="coiled-coil region" evidence="1">
    <location>
        <begin position="1"/>
        <end position="31"/>
    </location>
</feature>
<feature type="compositionally biased region" description="Basic residues" evidence="2">
    <location>
        <begin position="367"/>
        <end position="377"/>
    </location>
</feature>
<keyword evidence="4" id="KW-1185">Reference proteome</keyword>
<feature type="region of interest" description="Disordered" evidence="2">
    <location>
        <begin position="171"/>
        <end position="232"/>
    </location>
</feature>
<feature type="compositionally biased region" description="Basic residues" evidence="2">
    <location>
        <begin position="338"/>
        <end position="348"/>
    </location>
</feature>
<dbReference type="OrthoDB" id="10456383at2759"/>
<reference evidence="4" key="1">
    <citation type="journal article" date="2017" name="bioRxiv">
        <title>Conservation of a gene cluster reveals novel cercosporin biosynthetic mechanisms and extends production to the genus Colletotrichum.</title>
        <authorList>
            <person name="de Jonge R."/>
            <person name="Ebert M.K."/>
            <person name="Huitt-Roehl C.R."/>
            <person name="Pal P."/>
            <person name="Suttle J.C."/>
            <person name="Spanner R.E."/>
            <person name="Neubauer J.D."/>
            <person name="Jurick W.M.II."/>
            <person name="Stott K.A."/>
            <person name="Secor G.A."/>
            <person name="Thomma B.P.H.J."/>
            <person name="Van de Peer Y."/>
            <person name="Townsend C.A."/>
            <person name="Bolton M.D."/>
        </authorList>
    </citation>
    <scope>NUCLEOTIDE SEQUENCE [LARGE SCALE GENOMIC DNA]</scope>
    <source>
        <strain evidence="4">CBS538.71</strain>
    </source>
</reference>
<comment type="caution">
    <text evidence="3">The sequence shown here is derived from an EMBL/GenBank/DDBJ whole genome shotgun (WGS) entry which is preliminary data.</text>
</comment>
<dbReference type="Proteomes" id="UP000237631">
    <property type="component" value="Unassembled WGS sequence"/>
</dbReference>
<gene>
    <name evidence="3" type="ORF">CBER1_07674</name>
</gene>
<feature type="compositionally biased region" description="Polar residues" evidence="2">
    <location>
        <begin position="171"/>
        <end position="205"/>
    </location>
</feature>
<evidence type="ECO:0000313" key="3">
    <source>
        <dbReference type="EMBL" id="PPJ54660.1"/>
    </source>
</evidence>
<protein>
    <submittedName>
        <fullName evidence="3">Uncharacterized protein</fullName>
    </submittedName>
</protein>
<proteinExistence type="predicted"/>
<accession>A0A2S6C4M2</accession>
<name>A0A2S6C4M2_9PEZI</name>
<keyword evidence="1" id="KW-0175">Coiled coil</keyword>
<dbReference type="AlphaFoldDB" id="A0A2S6C4M2"/>
<dbReference type="EMBL" id="PNEN01000559">
    <property type="protein sequence ID" value="PPJ54660.1"/>
    <property type="molecule type" value="Genomic_DNA"/>
</dbReference>
<feature type="region of interest" description="Disordered" evidence="2">
    <location>
        <begin position="328"/>
        <end position="431"/>
    </location>
</feature>
<sequence>MVTLQEKIAAVKAAQAELAREEKQQAWADQEFKYFSKYFQDRRQSAENVKKLEAIANLGDVIDLDSDNEDEDANRMKGEAQAAHVHQSDSAPGVIVTHNSDEQTEAVRSAQVPCSMPEFGLRARAPAAVTSAITPLSAAAIDQQTNTPEAQVQALITANAPPTVVPLGQQVHTSQTHIQVPTPSSSRSVGPNGLNESSSTPNAGSGTIRAAGPRQEPSNPGNVFTPFRPPFEDLPTIINDPNGTHGRNYVELRCGLCNANTGRGRTFMKGVHSFHTHIRSVHYAEIMKRMEKFPSAKEVAQICAYRSHTRKEVEHLRRDPTLIEAVMGPAAEAEHPSRRSRNRCPKKSKGAELGRRNPSKREAPNRVAKRKTKKRQQHTTFKDGHIIESESEDSAGDAVRVTRPFIRSRGEKLVRRTSPPPKVASDGTVTE</sequence>
<organism evidence="3 4">
    <name type="scientific">Cercospora berteroae</name>
    <dbReference type="NCBI Taxonomy" id="357750"/>
    <lineage>
        <taxon>Eukaryota</taxon>
        <taxon>Fungi</taxon>
        <taxon>Dikarya</taxon>
        <taxon>Ascomycota</taxon>
        <taxon>Pezizomycotina</taxon>
        <taxon>Dothideomycetes</taxon>
        <taxon>Dothideomycetidae</taxon>
        <taxon>Mycosphaerellales</taxon>
        <taxon>Mycosphaerellaceae</taxon>
        <taxon>Cercospora</taxon>
    </lineage>
</organism>
<evidence type="ECO:0000313" key="4">
    <source>
        <dbReference type="Proteomes" id="UP000237631"/>
    </source>
</evidence>
<evidence type="ECO:0000256" key="1">
    <source>
        <dbReference type="SAM" id="Coils"/>
    </source>
</evidence>
<feature type="compositionally biased region" description="Basic and acidic residues" evidence="2">
    <location>
        <begin position="349"/>
        <end position="364"/>
    </location>
</feature>